<accession>A0A1M5C9D5</accession>
<dbReference type="AlphaFoldDB" id="A0A1M5C9D5"/>
<feature type="signal peptide" evidence="2">
    <location>
        <begin position="1"/>
        <end position="19"/>
    </location>
</feature>
<dbReference type="RefSeq" id="WP_072876174.1">
    <property type="nucleotide sequence ID" value="NZ_FQVT01000001.1"/>
</dbReference>
<protein>
    <submittedName>
        <fullName evidence="4">Outer membrane protein beta-barrel domain-containing protein</fullName>
    </submittedName>
</protein>
<evidence type="ECO:0000256" key="2">
    <source>
        <dbReference type="SAM" id="SignalP"/>
    </source>
</evidence>
<dbReference type="InterPro" id="IPR011250">
    <property type="entry name" value="OMP/PagP_B-barrel"/>
</dbReference>
<feature type="domain" description="Outer membrane protein beta-barrel" evidence="3">
    <location>
        <begin position="8"/>
        <end position="193"/>
    </location>
</feature>
<name>A0A1M5C9D5_SALEC</name>
<keyword evidence="1 2" id="KW-0732">Signal</keyword>
<proteinExistence type="predicted"/>
<dbReference type="Pfam" id="PF13505">
    <property type="entry name" value="OMP_b-brl"/>
    <property type="match status" value="1"/>
</dbReference>
<keyword evidence="5" id="KW-1185">Reference proteome</keyword>
<dbReference type="Proteomes" id="UP000183945">
    <property type="component" value="Unassembled WGS sequence"/>
</dbReference>
<sequence>MKKILLSAFLLLISFNALAQKQNEIRIYGGITTSDISRHSKLDGDVSLDLNNTYEFGLRYLLQITQNLAIETGLNYWRGDVKINPPMNPGPNLSSRKEKLQITSIPIYANFSFLDYFFINGGPVMDFQSSDSSIDDQSGIGVGLGIGGEYSFNNFSVFINPNIRRYAVIPFEEENNHQKLTSFGVNLGLGYQF</sequence>
<evidence type="ECO:0000313" key="4">
    <source>
        <dbReference type="EMBL" id="SHF51384.1"/>
    </source>
</evidence>
<dbReference type="InterPro" id="IPR027385">
    <property type="entry name" value="Beta-barrel_OMP"/>
</dbReference>
<dbReference type="EMBL" id="FQVT01000001">
    <property type="protein sequence ID" value="SHF51384.1"/>
    <property type="molecule type" value="Genomic_DNA"/>
</dbReference>
<gene>
    <name evidence="4" type="ORF">SAMN05444483_101408</name>
</gene>
<evidence type="ECO:0000313" key="5">
    <source>
        <dbReference type="Proteomes" id="UP000183945"/>
    </source>
</evidence>
<evidence type="ECO:0000259" key="3">
    <source>
        <dbReference type="Pfam" id="PF13505"/>
    </source>
</evidence>
<organism evidence="4 5">
    <name type="scientific">Salegentibacter echinorum</name>
    <dbReference type="NCBI Taxonomy" id="1073325"/>
    <lineage>
        <taxon>Bacteria</taxon>
        <taxon>Pseudomonadati</taxon>
        <taxon>Bacteroidota</taxon>
        <taxon>Flavobacteriia</taxon>
        <taxon>Flavobacteriales</taxon>
        <taxon>Flavobacteriaceae</taxon>
        <taxon>Salegentibacter</taxon>
    </lineage>
</organism>
<dbReference type="STRING" id="1073325.SAMN05444483_101408"/>
<feature type="chain" id="PRO_5012928717" evidence="2">
    <location>
        <begin position="20"/>
        <end position="193"/>
    </location>
</feature>
<dbReference type="Gene3D" id="2.40.160.20">
    <property type="match status" value="1"/>
</dbReference>
<reference evidence="5" key="1">
    <citation type="submission" date="2016-11" db="EMBL/GenBank/DDBJ databases">
        <authorList>
            <person name="Varghese N."/>
            <person name="Submissions S."/>
        </authorList>
    </citation>
    <scope>NUCLEOTIDE SEQUENCE [LARGE SCALE GENOMIC DNA]</scope>
    <source>
        <strain evidence="5">DSM 24579</strain>
    </source>
</reference>
<dbReference type="SUPFAM" id="SSF56925">
    <property type="entry name" value="OMPA-like"/>
    <property type="match status" value="1"/>
</dbReference>
<evidence type="ECO:0000256" key="1">
    <source>
        <dbReference type="ARBA" id="ARBA00022729"/>
    </source>
</evidence>